<dbReference type="InterPro" id="IPR003599">
    <property type="entry name" value="Ig_sub"/>
</dbReference>
<feature type="domain" description="Ig-like" evidence="13">
    <location>
        <begin position="157"/>
        <end position="231"/>
    </location>
</feature>
<dbReference type="SMART" id="SM00408">
    <property type="entry name" value="IGc2"/>
    <property type="match status" value="2"/>
</dbReference>
<dbReference type="InterPro" id="IPR013151">
    <property type="entry name" value="Immunoglobulin_dom"/>
</dbReference>
<proteinExistence type="predicted"/>
<protein>
    <submittedName>
        <fullName evidence="15">Uncharacterized protein LOC100373817</fullName>
    </submittedName>
</protein>
<keyword evidence="5 11" id="KW-1133">Transmembrane helix</keyword>
<keyword evidence="9" id="KW-0325">Glycoprotein</keyword>
<evidence type="ECO:0000256" key="2">
    <source>
        <dbReference type="ARBA" id="ARBA00022475"/>
    </source>
</evidence>
<dbReference type="InterPro" id="IPR007110">
    <property type="entry name" value="Ig-like_dom"/>
</dbReference>
<dbReference type="Proteomes" id="UP000694865">
    <property type="component" value="Unplaced"/>
</dbReference>
<keyword evidence="10" id="KW-0393">Immunoglobulin domain</keyword>
<keyword evidence="7" id="KW-1015">Disulfide bond</keyword>
<evidence type="ECO:0000256" key="3">
    <source>
        <dbReference type="ARBA" id="ARBA00022692"/>
    </source>
</evidence>
<feature type="signal peptide" evidence="12">
    <location>
        <begin position="1"/>
        <end position="27"/>
    </location>
</feature>
<reference evidence="15" key="1">
    <citation type="submission" date="2025-08" db="UniProtKB">
        <authorList>
            <consortium name="RefSeq"/>
        </authorList>
    </citation>
    <scope>IDENTIFICATION</scope>
    <source>
        <tissue evidence="15">Testes</tissue>
    </source>
</reference>
<dbReference type="CDD" id="cd12087">
    <property type="entry name" value="TM_EGFR-like"/>
    <property type="match status" value="1"/>
</dbReference>
<dbReference type="SMART" id="SM00409">
    <property type="entry name" value="IG"/>
    <property type="match status" value="2"/>
</dbReference>
<dbReference type="SUPFAM" id="SSF48726">
    <property type="entry name" value="Immunoglobulin"/>
    <property type="match status" value="2"/>
</dbReference>
<dbReference type="Pfam" id="PF13927">
    <property type="entry name" value="Ig_3"/>
    <property type="match status" value="1"/>
</dbReference>
<evidence type="ECO:0000259" key="13">
    <source>
        <dbReference type="PROSITE" id="PS50835"/>
    </source>
</evidence>
<dbReference type="InterPro" id="IPR051713">
    <property type="entry name" value="T-cell_Activation_Regulation"/>
</dbReference>
<evidence type="ECO:0000256" key="7">
    <source>
        <dbReference type="ARBA" id="ARBA00023157"/>
    </source>
</evidence>
<evidence type="ECO:0000256" key="4">
    <source>
        <dbReference type="ARBA" id="ARBA00022729"/>
    </source>
</evidence>
<evidence type="ECO:0000256" key="1">
    <source>
        <dbReference type="ARBA" id="ARBA00004251"/>
    </source>
</evidence>
<comment type="subcellular location">
    <subcellularLocation>
        <location evidence="1">Cell membrane</location>
        <topology evidence="1">Single-pass type I membrane protein</topology>
    </subcellularLocation>
</comment>
<organism evidence="14 15">
    <name type="scientific">Saccoglossus kowalevskii</name>
    <name type="common">Acorn worm</name>
    <dbReference type="NCBI Taxonomy" id="10224"/>
    <lineage>
        <taxon>Eukaryota</taxon>
        <taxon>Metazoa</taxon>
        <taxon>Hemichordata</taxon>
        <taxon>Enteropneusta</taxon>
        <taxon>Harrimaniidae</taxon>
        <taxon>Saccoglossus</taxon>
    </lineage>
</organism>
<name>A0ABM0GSF9_SACKO</name>
<sequence length="335" mass="37984">MNVNAQLSVNCIVVLYAVTLCPNSVDSWNCVHVGQIGTLTCHVEKPPNATFVSTRWQKNDQFIAQRVHEQIKYIDSTRYSFHDENSLMIKEVRREDEDVYNCSVSYIDGASGRVYQRRQLQLVVCVLYSMSLDYEITKLNSSRDGTLTIFSNTAFHVTCHVDLVRPGSTIAWYHGDSKLTDDVDFTSHDNKDVINMSSTLRFASLQKNHSGIYCCRAQDPEMIHFQDMNITILVKDSQEKFTSQSSVMTTNKTATITNNTTVIIMQQMIKGNTNVITIAVSVVAVLVIILIVGVICVYNYRRPKQTHASIKTSRGRGDYANHQYKEFDDYDVTSV</sequence>
<dbReference type="Gene3D" id="2.60.40.10">
    <property type="entry name" value="Immunoglobulins"/>
    <property type="match status" value="2"/>
</dbReference>
<evidence type="ECO:0000256" key="10">
    <source>
        <dbReference type="ARBA" id="ARBA00023319"/>
    </source>
</evidence>
<keyword evidence="2" id="KW-1003">Cell membrane</keyword>
<dbReference type="CDD" id="cd00096">
    <property type="entry name" value="Ig"/>
    <property type="match status" value="1"/>
</dbReference>
<dbReference type="InterPro" id="IPR036179">
    <property type="entry name" value="Ig-like_dom_sf"/>
</dbReference>
<keyword evidence="6 11" id="KW-0472">Membrane</keyword>
<dbReference type="PROSITE" id="PS50835">
    <property type="entry name" value="IG_LIKE"/>
    <property type="match status" value="2"/>
</dbReference>
<evidence type="ECO:0000256" key="12">
    <source>
        <dbReference type="SAM" id="SignalP"/>
    </source>
</evidence>
<evidence type="ECO:0000313" key="15">
    <source>
        <dbReference type="RefSeq" id="XP_002736374.2"/>
    </source>
</evidence>
<evidence type="ECO:0000256" key="5">
    <source>
        <dbReference type="ARBA" id="ARBA00022989"/>
    </source>
</evidence>
<keyword evidence="14" id="KW-1185">Reference proteome</keyword>
<evidence type="ECO:0000256" key="8">
    <source>
        <dbReference type="ARBA" id="ARBA00023170"/>
    </source>
</evidence>
<evidence type="ECO:0000256" key="9">
    <source>
        <dbReference type="ARBA" id="ARBA00023180"/>
    </source>
</evidence>
<keyword evidence="3 11" id="KW-0812">Transmembrane</keyword>
<dbReference type="GeneID" id="100373817"/>
<dbReference type="Pfam" id="PF00047">
    <property type="entry name" value="ig"/>
    <property type="match status" value="1"/>
</dbReference>
<feature type="transmembrane region" description="Helical" evidence="11">
    <location>
        <begin position="275"/>
        <end position="300"/>
    </location>
</feature>
<evidence type="ECO:0000313" key="14">
    <source>
        <dbReference type="Proteomes" id="UP000694865"/>
    </source>
</evidence>
<feature type="domain" description="Ig-like" evidence="13">
    <location>
        <begin position="22"/>
        <end position="121"/>
    </location>
</feature>
<evidence type="ECO:0000256" key="6">
    <source>
        <dbReference type="ARBA" id="ARBA00023136"/>
    </source>
</evidence>
<dbReference type="PANTHER" id="PTHR25466:SF9">
    <property type="entry name" value="FIBRONECTIN TYPE-III DOMAIN-CONTAINING PROTEIN"/>
    <property type="match status" value="1"/>
</dbReference>
<keyword evidence="8" id="KW-0675">Receptor</keyword>
<dbReference type="InterPro" id="IPR003598">
    <property type="entry name" value="Ig_sub2"/>
</dbReference>
<dbReference type="InterPro" id="IPR013783">
    <property type="entry name" value="Ig-like_fold"/>
</dbReference>
<gene>
    <name evidence="15" type="primary">LOC100373817</name>
</gene>
<evidence type="ECO:0000256" key="11">
    <source>
        <dbReference type="SAM" id="Phobius"/>
    </source>
</evidence>
<accession>A0ABM0GSF9</accession>
<dbReference type="PANTHER" id="PTHR25466">
    <property type="entry name" value="T-LYMPHOCYTE ACTIVATION ANTIGEN"/>
    <property type="match status" value="1"/>
</dbReference>
<feature type="chain" id="PRO_5045787757" evidence="12">
    <location>
        <begin position="28"/>
        <end position="335"/>
    </location>
</feature>
<dbReference type="RefSeq" id="XP_002736374.2">
    <property type="nucleotide sequence ID" value="XM_002736328.2"/>
</dbReference>
<keyword evidence="4 12" id="KW-0732">Signal</keyword>